<dbReference type="PIRSF" id="PIRSF004491">
    <property type="entry name" value="FAD_Synth"/>
    <property type="match status" value="1"/>
</dbReference>
<evidence type="ECO:0000313" key="18">
    <source>
        <dbReference type="EMBL" id="KRN33871.1"/>
    </source>
</evidence>
<dbReference type="CDD" id="cd02064">
    <property type="entry name" value="FAD_synthetase_N"/>
    <property type="match status" value="1"/>
</dbReference>
<comment type="caution">
    <text evidence="18">The sequence shown here is derived from an EMBL/GenBank/DDBJ whole genome shotgun (WGS) entry which is preliminary data.</text>
</comment>
<dbReference type="FunFam" id="2.40.30.30:FF:000003">
    <property type="entry name" value="Riboflavin biosynthesis protein"/>
    <property type="match status" value="1"/>
</dbReference>
<comment type="pathway">
    <text evidence="2 15">Cofactor biosynthesis; FAD biosynthesis; FAD from FMN: step 1/1.</text>
</comment>
<dbReference type="GO" id="GO:0006747">
    <property type="term" value="P:FAD biosynthetic process"/>
    <property type="evidence" value="ECO:0007669"/>
    <property type="project" value="UniProtKB-UniRule"/>
</dbReference>
<name>A0A0R2FZD9_9LACO</name>
<dbReference type="InterPro" id="IPR023468">
    <property type="entry name" value="Riboflavin_kinase"/>
</dbReference>
<dbReference type="PANTHER" id="PTHR22749:SF6">
    <property type="entry name" value="RIBOFLAVIN KINASE"/>
    <property type="match status" value="1"/>
</dbReference>
<feature type="domain" description="Riboflavin kinase" evidence="16">
    <location>
        <begin position="188"/>
        <end position="313"/>
    </location>
</feature>
<evidence type="ECO:0000313" key="20">
    <source>
        <dbReference type="Proteomes" id="UP000051751"/>
    </source>
</evidence>
<evidence type="ECO:0000256" key="1">
    <source>
        <dbReference type="ARBA" id="ARBA00002121"/>
    </source>
</evidence>
<keyword evidence="10 15" id="KW-0274">FAD</keyword>
<dbReference type="Gene3D" id="2.40.30.30">
    <property type="entry name" value="Riboflavin kinase-like"/>
    <property type="match status" value="1"/>
</dbReference>
<evidence type="ECO:0000259" key="16">
    <source>
        <dbReference type="SMART" id="SM00904"/>
    </source>
</evidence>
<dbReference type="EC" id="2.7.7.2" evidence="15"/>
<evidence type="ECO:0000256" key="3">
    <source>
        <dbReference type="ARBA" id="ARBA00005201"/>
    </source>
</evidence>
<comment type="catalytic activity">
    <reaction evidence="13 15">
        <text>riboflavin + ATP = FMN + ADP + H(+)</text>
        <dbReference type="Rhea" id="RHEA:14357"/>
        <dbReference type="ChEBI" id="CHEBI:15378"/>
        <dbReference type="ChEBI" id="CHEBI:30616"/>
        <dbReference type="ChEBI" id="CHEBI:57986"/>
        <dbReference type="ChEBI" id="CHEBI:58210"/>
        <dbReference type="ChEBI" id="CHEBI:456216"/>
        <dbReference type="EC" id="2.7.1.26"/>
    </reaction>
</comment>
<dbReference type="OrthoDB" id="9803667at2"/>
<dbReference type="UniPathway" id="UPA00277">
    <property type="reaction ID" value="UER00407"/>
</dbReference>
<keyword evidence="5 15" id="KW-0288">FMN</keyword>
<comment type="pathway">
    <text evidence="3 15">Cofactor biosynthesis; FMN biosynthesis; FMN from riboflavin (ATP route): step 1/1.</text>
</comment>
<dbReference type="SMART" id="SM00904">
    <property type="entry name" value="Flavokinase"/>
    <property type="match status" value="1"/>
</dbReference>
<evidence type="ECO:0000256" key="15">
    <source>
        <dbReference type="PIRNR" id="PIRNR004491"/>
    </source>
</evidence>
<dbReference type="EMBL" id="JQAT01000001">
    <property type="protein sequence ID" value="KRN29599.1"/>
    <property type="molecule type" value="Genomic_DNA"/>
</dbReference>
<dbReference type="GO" id="GO:0003919">
    <property type="term" value="F:FMN adenylyltransferase activity"/>
    <property type="evidence" value="ECO:0007669"/>
    <property type="project" value="UniProtKB-UniRule"/>
</dbReference>
<dbReference type="EMBL" id="JQAZ01000001">
    <property type="protein sequence ID" value="KRN33871.1"/>
    <property type="molecule type" value="Genomic_DNA"/>
</dbReference>
<keyword evidence="12" id="KW-0511">Multifunctional enzyme</keyword>
<accession>A0A0R2FZD9</accession>
<comment type="function">
    <text evidence="1">Catalyzes the phosphorylation of riboflavin to FMN followed by the adenylation of FMN to FAD.</text>
</comment>
<evidence type="ECO:0000256" key="9">
    <source>
        <dbReference type="ARBA" id="ARBA00022777"/>
    </source>
</evidence>
<evidence type="ECO:0000313" key="19">
    <source>
        <dbReference type="Proteomes" id="UP000051645"/>
    </source>
</evidence>
<keyword evidence="6 15" id="KW-0808">Transferase</keyword>
<evidence type="ECO:0000313" key="17">
    <source>
        <dbReference type="EMBL" id="KRN29599.1"/>
    </source>
</evidence>
<dbReference type="SUPFAM" id="SSF52374">
    <property type="entry name" value="Nucleotidylyl transferase"/>
    <property type="match status" value="1"/>
</dbReference>
<evidence type="ECO:0000256" key="5">
    <source>
        <dbReference type="ARBA" id="ARBA00022643"/>
    </source>
</evidence>
<dbReference type="AlphaFoldDB" id="A0A0R2FZD9"/>
<dbReference type="GO" id="GO:0008531">
    <property type="term" value="F:riboflavin kinase activity"/>
    <property type="evidence" value="ECO:0007669"/>
    <property type="project" value="UniProtKB-UniRule"/>
</dbReference>
<sequence>MQTITLIHPYPHSRIPNEPVVLALGFFDGVHKGHQAVINRAKQIAIAKHEKLAVLTFDVHPAVGFRNVPADEVQYLSTLTRKQALMAALGVDLLYVAQLNAGFKYQAPQAFVDNYIVGLHANVVVAGFDYTYGRPVEKADMAALPVYAHARFEIVTVGEDDDAQGEKVSSTHIRQLLDHGDVAGANALLGYIYCTTGTVVHGEQRGRELGFPTINIDTPHAERLPSIGIYATKVQVKDQWYMGMASIGRNVTFGPNRPVTVEINLLDFKADVYGQPVQVAWYQYLRGEVKFDGADGLIAQLKRDAQHTRDYFQKLGGSQKDGRSIYPHSVL</sequence>
<comment type="catalytic activity">
    <reaction evidence="14 15">
        <text>FMN + ATP + H(+) = FAD + diphosphate</text>
        <dbReference type="Rhea" id="RHEA:17237"/>
        <dbReference type="ChEBI" id="CHEBI:15378"/>
        <dbReference type="ChEBI" id="CHEBI:30616"/>
        <dbReference type="ChEBI" id="CHEBI:33019"/>
        <dbReference type="ChEBI" id="CHEBI:57692"/>
        <dbReference type="ChEBI" id="CHEBI:58210"/>
        <dbReference type="EC" id="2.7.7.2"/>
    </reaction>
</comment>
<gene>
    <name evidence="17" type="ORF">IV38_GL000485</name>
    <name evidence="18" type="ORF">IV40_GL000183</name>
</gene>
<evidence type="ECO:0000256" key="2">
    <source>
        <dbReference type="ARBA" id="ARBA00004726"/>
    </source>
</evidence>
<keyword evidence="19" id="KW-1185">Reference proteome</keyword>
<evidence type="ECO:0000256" key="7">
    <source>
        <dbReference type="ARBA" id="ARBA00022695"/>
    </source>
</evidence>
<dbReference type="STRING" id="81857.IV38_GL000485"/>
<evidence type="ECO:0000256" key="10">
    <source>
        <dbReference type="ARBA" id="ARBA00022827"/>
    </source>
</evidence>
<comment type="similarity">
    <text evidence="15">Belongs to the ribF family.</text>
</comment>
<organism evidence="18 19">
    <name type="scientific">Lactobacillus selangorensis</name>
    <dbReference type="NCBI Taxonomy" id="81857"/>
    <lineage>
        <taxon>Bacteria</taxon>
        <taxon>Bacillati</taxon>
        <taxon>Bacillota</taxon>
        <taxon>Bacilli</taxon>
        <taxon>Lactobacillales</taxon>
        <taxon>Lactobacillaceae</taxon>
        <taxon>Lactobacillus</taxon>
    </lineage>
</organism>
<dbReference type="Gene3D" id="3.40.50.620">
    <property type="entry name" value="HUPs"/>
    <property type="match status" value="1"/>
</dbReference>
<evidence type="ECO:0000256" key="4">
    <source>
        <dbReference type="ARBA" id="ARBA00022630"/>
    </source>
</evidence>
<dbReference type="InterPro" id="IPR014729">
    <property type="entry name" value="Rossmann-like_a/b/a_fold"/>
</dbReference>
<dbReference type="InterPro" id="IPR002606">
    <property type="entry name" value="Riboflavin_kinase_bac"/>
</dbReference>
<evidence type="ECO:0000256" key="12">
    <source>
        <dbReference type="ARBA" id="ARBA00023268"/>
    </source>
</evidence>
<dbReference type="NCBIfam" id="TIGR00083">
    <property type="entry name" value="ribF"/>
    <property type="match status" value="1"/>
</dbReference>
<dbReference type="Pfam" id="PF01687">
    <property type="entry name" value="Flavokinase"/>
    <property type="match status" value="1"/>
</dbReference>
<keyword evidence="8 15" id="KW-0547">Nucleotide-binding</keyword>
<dbReference type="SUPFAM" id="SSF82114">
    <property type="entry name" value="Riboflavin kinase-like"/>
    <property type="match status" value="1"/>
</dbReference>
<dbReference type="GO" id="GO:0009398">
    <property type="term" value="P:FMN biosynthetic process"/>
    <property type="evidence" value="ECO:0007669"/>
    <property type="project" value="UniProtKB-UniRule"/>
</dbReference>
<dbReference type="GO" id="GO:0005524">
    <property type="term" value="F:ATP binding"/>
    <property type="evidence" value="ECO:0007669"/>
    <property type="project" value="UniProtKB-UniRule"/>
</dbReference>
<dbReference type="InterPro" id="IPR015865">
    <property type="entry name" value="Riboflavin_kinase_bac/euk"/>
</dbReference>
<dbReference type="Proteomes" id="UP000051751">
    <property type="component" value="Unassembled WGS sequence"/>
</dbReference>
<dbReference type="Proteomes" id="UP000051645">
    <property type="component" value="Unassembled WGS sequence"/>
</dbReference>
<keyword evidence="9 15" id="KW-0418">Kinase</keyword>
<protein>
    <recommendedName>
        <fullName evidence="15">Riboflavin biosynthesis protein</fullName>
    </recommendedName>
    <domain>
        <recommendedName>
            <fullName evidence="15">Riboflavin kinase</fullName>
            <ecNumber evidence="15">2.7.1.26</ecNumber>
        </recommendedName>
        <alternativeName>
            <fullName evidence="15">Flavokinase</fullName>
        </alternativeName>
    </domain>
    <domain>
        <recommendedName>
            <fullName evidence="15">FMN adenylyltransferase</fullName>
            <ecNumber evidence="15">2.7.7.2</ecNumber>
        </recommendedName>
        <alternativeName>
            <fullName evidence="15">FAD pyrophosphorylase</fullName>
        </alternativeName>
        <alternativeName>
            <fullName evidence="15">FAD synthase</fullName>
        </alternativeName>
    </domain>
</protein>
<keyword evidence="11 15" id="KW-0067">ATP-binding</keyword>
<evidence type="ECO:0000256" key="11">
    <source>
        <dbReference type="ARBA" id="ARBA00022840"/>
    </source>
</evidence>
<dbReference type="RefSeq" id="WP_057768487.1">
    <property type="nucleotide sequence ID" value="NZ_JQAT01000001.1"/>
</dbReference>
<dbReference type="Pfam" id="PF06574">
    <property type="entry name" value="FAD_syn"/>
    <property type="match status" value="1"/>
</dbReference>
<evidence type="ECO:0000256" key="14">
    <source>
        <dbReference type="ARBA" id="ARBA00049494"/>
    </source>
</evidence>
<dbReference type="UniPathway" id="UPA00276">
    <property type="reaction ID" value="UER00406"/>
</dbReference>
<dbReference type="InterPro" id="IPR023465">
    <property type="entry name" value="Riboflavin_kinase_dom_sf"/>
</dbReference>
<dbReference type="PATRIC" id="fig|81857.3.peg.489"/>
<evidence type="ECO:0000256" key="13">
    <source>
        <dbReference type="ARBA" id="ARBA00047880"/>
    </source>
</evidence>
<dbReference type="InterPro" id="IPR015864">
    <property type="entry name" value="FAD_synthase"/>
</dbReference>
<dbReference type="GO" id="GO:0009231">
    <property type="term" value="P:riboflavin biosynthetic process"/>
    <property type="evidence" value="ECO:0007669"/>
    <property type="project" value="InterPro"/>
</dbReference>
<evidence type="ECO:0000256" key="6">
    <source>
        <dbReference type="ARBA" id="ARBA00022679"/>
    </source>
</evidence>
<keyword evidence="7 15" id="KW-0548">Nucleotidyltransferase</keyword>
<keyword evidence="4 15" id="KW-0285">Flavoprotein</keyword>
<dbReference type="EC" id="2.7.1.26" evidence="15"/>
<dbReference type="PANTHER" id="PTHR22749">
    <property type="entry name" value="RIBOFLAVIN KINASE/FMN ADENYLYLTRANSFERASE"/>
    <property type="match status" value="1"/>
</dbReference>
<proteinExistence type="inferred from homology"/>
<evidence type="ECO:0000256" key="8">
    <source>
        <dbReference type="ARBA" id="ARBA00022741"/>
    </source>
</evidence>
<reference evidence="19 20" key="1">
    <citation type="journal article" date="2015" name="Genome Announc.">
        <title>Expanding the biotechnology potential of lactobacilli through comparative genomics of 213 strains and associated genera.</title>
        <authorList>
            <person name="Sun Z."/>
            <person name="Harris H.M."/>
            <person name="McCann A."/>
            <person name="Guo C."/>
            <person name="Argimon S."/>
            <person name="Zhang W."/>
            <person name="Yang X."/>
            <person name="Jeffery I.B."/>
            <person name="Cooney J.C."/>
            <person name="Kagawa T.F."/>
            <person name="Liu W."/>
            <person name="Song Y."/>
            <person name="Salvetti E."/>
            <person name="Wrobel A."/>
            <person name="Rasinkangas P."/>
            <person name="Parkhill J."/>
            <person name="Rea M.C."/>
            <person name="O'Sullivan O."/>
            <person name="Ritari J."/>
            <person name="Douillard F.P."/>
            <person name="Paul Ross R."/>
            <person name="Yang R."/>
            <person name="Briner A.E."/>
            <person name="Felis G.E."/>
            <person name="de Vos W.M."/>
            <person name="Barrangou R."/>
            <person name="Klaenhammer T.R."/>
            <person name="Caufield P.W."/>
            <person name="Cui Y."/>
            <person name="Zhang H."/>
            <person name="O'Toole P.W."/>
        </authorList>
    </citation>
    <scope>NUCLEOTIDE SEQUENCE [LARGE SCALE GENOMIC DNA]</scope>
    <source>
        <strain evidence="17 20">ATCC BAA-66</strain>
        <strain evidence="18 19">DSM 13344</strain>
    </source>
</reference>